<protein>
    <recommendedName>
        <fullName evidence="1">Phosphoenolpyruvate carboxykinase GTP-utilising N-terminal domain-containing protein</fullName>
    </recommendedName>
</protein>
<dbReference type="Pfam" id="PF17297">
    <property type="entry name" value="PEPCK_N"/>
    <property type="match status" value="1"/>
</dbReference>
<dbReference type="InterPro" id="IPR035078">
    <property type="entry name" value="PEP_carboxykinase_GTP_N"/>
</dbReference>
<keyword evidence="3" id="KW-1185">Reference proteome</keyword>
<proteinExistence type="predicted"/>
<evidence type="ECO:0000313" key="3">
    <source>
        <dbReference type="Proteomes" id="UP000593567"/>
    </source>
</evidence>
<comment type="caution">
    <text evidence="2">The sequence shown here is derived from an EMBL/GenBank/DDBJ whole genome shotgun (WGS) entry which is preliminary data.</text>
</comment>
<reference evidence="2" key="1">
    <citation type="submission" date="2020-06" db="EMBL/GenBank/DDBJ databases">
        <title>Draft genome of Bugula neritina, a colonial animal packing powerful symbionts and potential medicines.</title>
        <authorList>
            <person name="Rayko M."/>
        </authorList>
    </citation>
    <scope>NUCLEOTIDE SEQUENCE [LARGE SCALE GENOMIC DNA]</scope>
    <source>
        <strain evidence="2">Kwan_BN1</strain>
    </source>
</reference>
<dbReference type="GO" id="GO:0030145">
    <property type="term" value="F:manganese ion binding"/>
    <property type="evidence" value="ECO:0007669"/>
    <property type="project" value="TreeGrafter"/>
</dbReference>
<evidence type="ECO:0000313" key="2">
    <source>
        <dbReference type="EMBL" id="KAF6025344.1"/>
    </source>
</evidence>
<dbReference type="GO" id="GO:0006107">
    <property type="term" value="P:oxaloacetate metabolic process"/>
    <property type="evidence" value="ECO:0007669"/>
    <property type="project" value="TreeGrafter"/>
</dbReference>
<dbReference type="GO" id="GO:0033993">
    <property type="term" value="P:response to lipid"/>
    <property type="evidence" value="ECO:0007669"/>
    <property type="project" value="TreeGrafter"/>
</dbReference>
<evidence type="ECO:0000259" key="1">
    <source>
        <dbReference type="Pfam" id="PF17297"/>
    </source>
</evidence>
<dbReference type="GO" id="GO:0005525">
    <property type="term" value="F:GTP binding"/>
    <property type="evidence" value="ECO:0007669"/>
    <property type="project" value="InterPro"/>
</dbReference>
<dbReference type="AlphaFoldDB" id="A0A7J7JI94"/>
<dbReference type="PANTHER" id="PTHR11561">
    <property type="entry name" value="PHOSPHOENOLPYRUVATE CARBOXYKINASE"/>
    <property type="match status" value="1"/>
</dbReference>
<dbReference type="GO" id="GO:0004613">
    <property type="term" value="F:phosphoenolpyruvate carboxykinase (GTP) activity"/>
    <property type="evidence" value="ECO:0007669"/>
    <property type="project" value="TreeGrafter"/>
</dbReference>
<dbReference type="GO" id="GO:0042594">
    <property type="term" value="P:response to starvation"/>
    <property type="evidence" value="ECO:0007669"/>
    <property type="project" value="TreeGrafter"/>
</dbReference>
<dbReference type="GO" id="GO:0006094">
    <property type="term" value="P:gluconeogenesis"/>
    <property type="evidence" value="ECO:0007669"/>
    <property type="project" value="InterPro"/>
</dbReference>
<accession>A0A7J7JI94</accession>
<dbReference type="GO" id="GO:0046327">
    <property type="term" value="P:glycerol biosynthetic process from pyruvate"/>
    <property type="evidence" value="ECO:0007669"/>
    <property type="project" value="TreeGrafter"/>
</dbReference>
<dbReference type="Gene3D" id="3.40.449.10">
    <property type="entry name" value="Phosphoenolpyruvate Carboxykinase, domain 1"/>
    <property type="match status" value="1"/>
</dbReference>
<name>A0A7J7JI94_BUGNE</name>
<dbReference type="GO" id="GO:0005829">
    <property type="term" value="C:cytosol"/>
    <property type="evidence" value="ECO:0007669"/>
    <property type="project" value="TreeGrafter"/>
</dbReference>
<organism evidence="2 3">
    <name type="scientific">Bugula neritina</name>
    <name type="common">Brown bryozoan</name>
    <name type="synonym">Sertularia neritina</name>
    <dbReference type="NCBI Taxonomy" id="10212"/>
    <lineage>
        <taxon>Eukaryota</taxon>
        <taxon>Metazoa</taxon>
        <taxon>Spiralia</taxon>
        <taxon>Lophotrochozoa</taxon>
        <taxon>Bryozoa</taxon>
        <taxon>Gymnolaemata</taxon>
        <taxon>Cheilostomatida</taxon>
        <taxon>Flustrina</taxon>
        <taxon>Buguloidea</taxon>
        <taxon>Bugulidae</taxon>
        <taxon>Bugula</taxon>
    </lineage>
</organism>
<dbReference type="InterPro" id="IPR008210">
    <property type="entry name" value="PEP_carboxykinase_N"/>
</dbReference>
<dbReference type="Proteomes" id="UP000593567">
    <property type="component" value="Unassembled WGS sequence"/>
</dbReference>
<dbReference type="PANTHER" id="PTHR11561:SF0">
    <property type="entry name" value="PHOSPHOENOLPYRUVATE CARBOXYKINASE [GTP]-RELATED"/>
    <property type="match status" value="1"/>
</dbReference>
<feature type="domain" description="Phosphoenolpyruvate carboxykinase GTP-utilising N-terminal" evidence="1">
    <location>
        <begin position="36"/>
        <end position="74"/>
    </location>
</feature>
<gene>
    <name evidence="2" type="ORF">EB796_016343</name>
</gene>
<dbReference type="EMBL" id="VXIV02002469">
    <property type="protein sequence ID" value="KAF6025344.1"/>
    <property type="molecule type" value="Genomic_DNA"/>
</dbReference>
<dbReference type="SUPFAM" id="SSF68923">
    <property type="entry name" value="PEP carboxykinase N-terminal domain"/>
    <property type="match status" value="1"/>
</dbReference>
<dbReference type="InterPro" id="IPR008209">
    <property type="entry name" value="PEP_carboxykinase_GTP"/>
</dbReference>
<dbReference type="OrthoDB" id="5841594at2759"/>
<sequence>MTQFVSVTSLNCSIRAEEAVHGCKGSLSSLAPKSAQFLEEKAAICQPDNVYICDGSDEENHSMIDTLLENGMIHIST</sequence>
<dbReference type="GO" id="GO:0019543">
    <property type="term" value="P:propionate catabolic process"/>
    <property type="evidence" value="ECO:0007669"/>
    <property type="project" value="TreeGrafter"/>
</dbReference>
<dbReference type="GO" id="GO:0071333">
    <property type="term" value="P:cellular response to glucose stimulus"/>
    <property type="evidence" value="ECO:0007669"/>
    <property type="project" value="TreeGrafter"/>
</dbReference>